<dbReference type="OrthoDB" id="505607at2759"/>
<dbReference type="InterPro" id="IPR036514">
    <property type="entry name" value="SGNH_hydro_sf"/>
</dbReference>
<feature type="domain" description="SGNH hydrolase-type esterase" evidence="2">
    <location>
        <begin position="82"/>
        <end position="224"/>
    </location>
</feature>
<dbReference type="AlphaFoldDB" id="A0A9P7XMM3"/>
<dbReference type="Proteomes" id="UP000707451">
    <property type="component" value="Unassembled WGS sequence"/>
</dbReference>
<dbReference type="InterPro" id="IPR013830">
    <property type="entry name" value="SGNH_hydro"/>
</dbReference>
<evidence type="ECO:0000313" key="3">
    <source>
        <dbReference type="EMBL" id="KAG9062893.1"/>
    </source>
</evidence>
<evidence type="ECO:0000313" key="4">
    <source>
        <dbReference type="Proteomes" id="UP000707451"/>
    </source>
</evidence>
<comment type="caution">
    <text evidence="3">The sequence shown here is derived from an EMBL/GenBank/DDBJ whole genome shotgun (WGS) entry which is preliminary data.</text>
</comment>
<feature type="region of interest" description="Disordered" evidence="1">
    <location>
        <begin position="294"/>
        <end position="349"/>
    </location>
</feature>
<feature type="compositionally biased region" description="Polar residues" evidence="1">
    <location>
        <begin position="337"/>
        <end position="349"/>
    </location>
</feature>
<keyword evidence="4" id="KW-1185">Reference proteome</keyword>
<dbReference type="EMBL" id="JAHRHY010000018">
    <property type="protein sequence ID" value="KAG9062893.1"/>
    <property type="molecule type" value="Genomic_DNA"/>
</dbReference>
<dbReference type="SUPFAM" id="SSF52266">
    <property type="entry name" value="SGNH hydrolase"/>
    <property type="match status" value="1"/>
</dbReference>
<protein>
    <recommendedName>
        <fullName evidence="2">SGNH hydrolase-type esterase domain-containing protein</fullName>
    </recommendedName>
</protein>
<proteinExistence type="predicted"/>
<name>A0A9P7XMM3_9FUNG</name>
<evidence type="ECO:0000256" key="1">
    <source>
        <dbReference type="SAM" id="MobiDB-lite"/>
    </source>
</evidence>
<feature type="compositionally biased region" description="Low complexity" evidence="1">
    <location>
        <begin position="294"/>
        <end position="317"/>
    </location>
</feature>
<gene>
    <name evidence="3" type="ORF">KI688_005200</name>
</gene>
<sequence length="349" mass="38314">MSPTDDTAPENQGLSQESFLQLIIQAKKFKERSHSTFQDAHLSELTRLSQKPSDVVTSASLSSEDPNLLPNDAPTAPLSTVFIGDSMLERLKTTGTSTGLAKLSGSFNAGCGGDKIENVLYRLDLMYPFLQNCSDIKLWVVMVGTNNLRKKGFRPTDVALYRLLLQALLRIAPGSKVLACELFWRKDVEDRYVDEANRMVKEMINAMNDTLGDTRIWWSEAPEDVTKAMLEDHGQYQKLNRQSPPVMVTKTLPLQNRTSIWAAETKLPCNVIGLGGGQNETLSQVQNANAELAKSIPSAPATTTSTTTTSTTKPTTPVTNEVQLPSIQPPGDYDAHPSSTSRRQSESPT</sequence>
<organism evidence="3 4">
    <name type="scientific">Linnemannia hyalina</name>
    <dbReference type="NCBI Taxonomy" id="64524"/>
    <lineage>
        <taxon>Eukaryota</taxon>
        <taxon>Fungi</taxon>
        <taxon>Fungi incertae sedis</taxon>
        <taxon>Mucoromycota</taxon>
        <taxon>Mortierellomycotina</taxon>
        <taxon>Mortierellomycetes</taxon>
        <taxon>Mortierellales</taxon>
        <taxon>Mortierellaceae</taxon>
        <taxon>Linnemannia</taxon>
    </lineage>
</organism>
<dbReference type="Pfam" id="PF13472">
    <property type="entry name" value="Lipase_GDSL_2"/>
    <property type="match status" value="1"/>
</dbReference>
<accession>A0A9P7XMM3</accession>
<dbReference type="Gene3D" id="3.40.50.1110">
    <property type="entry name" value="SGNH hydrolase"/>
    <property type="match status" value="1"/>
</dbReference>
<evidence type="ECO:0000259" key="2">
    <source>
        <dbReference type="Pfam" id="PF13472"/>
    </source>
</evidence>
<reference evidence="3" key="1">
    <citation type="submission" date="2021-06" db="EMBL/GenBank/DDBJ databases">
        <title>Genome Sequence of Mortierella hyaline Strain SCG-10, a Cold-Adapted, Nitrate-Reducing Fungus Isolated from Soil in Minnesota, USA.</title>
        <authorList>
            <person name="Aldossari N."/>
        </authorList>
    </citation>
    <scope>NUCLEOTIDE SEQUENCE</scope>
    <source>
        <strain evidence="3">SCG-10</strain>
    </source>
</reference>